<keyword evidence="1" id="KW-0677">Repeat</keyword>
<sequence>MNDTEFIANQYIFLRLECKDTVIYVNGERFIRCKRLIINIPIEDIEMYDEIRSIYEASILHNHYLKDNKIYREENGKLYPSPYSFDIPPATEFWGHCSNIQAWVEHDYDTSILHPNLAFPLLKKLTKAGDPTAKRVFKEEIAKKFLEGNFSVKEFLVEEKYLNYLNKEELMCIYEEYLKLLKVSNHNENSAKEARFMINFALKHLENTTCKKILEIYKKFLKSKKSIKEICDELGSIYIKDLKYEEAIKLYEIELDYGSNNIDIWIELGILFRLTRKFKKSIQALFQALKIEKGNYYAFIQLGNTYKGMEKYKDSIASFKQAIKIDPNNILALGKLAITLEKMQKYKKAINILKKALKINGTNTEIFEILGDIYY</sequence>
<dbReference type="InterPro" id="IPR011990">
    <property type="entry name" value="TPR-like_helical_dom_sf"/>
</dbReference>
<dbReference type="SMART" id="SM00028">
    <property type="entry name" value="TPR"/>
    <property type="match status" value="4"/>
</dbReference>
<evidence type="ECO:0000256" key="1">
    <source>
        <dbReference type="ARBA" id="ARBA00022737"/>
    </source>
</evidence>
<gene>
    <name evidence="3" type="ORF">LCGC14_2529950</name>
</gene>
<dbReference type="AlphaFoldDB" id="A0A0F9DM03"/>
<evidence type="ECO:0000256" key="2">
    <source>
        <dbReference type="ARBA" id="ARBA00022803"/>
    </source>
</evidence>
<protein>
    <submittedName>
        <fullName evidence="3">Uncharacterized protein</fullName>
    </submittedName>
</protein>
<accession>A0A0F9DM03</accession>
<dbReference type="InterPro" id="IPR019734">
    <property type="entry name" value="TPR_rpt"/>
</dbReference>
<dbReference type="EMBL" id="LAZR01041030">
    <property type="protein sequence ID" value="KKL13018.1"/>
    <property type="molecule type" value="Genomic_DNA"/>
</dbReference>
<name>A0A0F9DM03_9ZZZZ</name>
<dbReference type="Pfam" id="PF13181">
    <property type="entry name" value="TPR_8"/>
    <property type="match status" value="1"/>
</dbReference>
<dbReference type="Pfam" id="PF13176">
    <property type="entry name" value="TPR_7"/>
    <property type="match status" value="1"/>
</dbReference>
<dbReference type="Pfam" id="PF00515">
    <property type="entry name" value="TPR_1"/>
    <property type="match status" value="1"/>
</dbReference>
<dbReference type="PROSITE" id="PS50293">
    <property type="entry name" value="TPR_REGION"/>
    <property type="match status" value="1"/>
</dbReference>
<dbReference type="Gene3D" id="1.25.40.10">
    <property type="entry name" value="Tetratricopeptide repeat domain"/>
    <property type="match status" value="1"/>
</dbReference>
<reference evidence="3" key="1">
    <citation type="journal article" date="2015" name="Nature">
        <title>Complex archaea that bridge the gap between prokaryotes and eukaryotes.</title>
        <authorList>
            <person name="Spang A."/>
            <person name="Saw J.H."/>
            <person name="Jorgensen S.L."/>
            <person name="Zaremba-Niedzwiedzka K."/>
            <person name="Martijn J."/>
            <person name="Lind A.E."/>
            <person name="van Eijk R."/>
            <person name="Schleper C."/>
            <person name="Guy L."/>
            <person name="Ettema T.J."/>
        </authorList>
    </citation>
    <scope>NUCLEOTIDE SEQUENCE</scope>
</reference>
<dbReference type="InterPro" id="IPR051685">
    <property type="entry name" value="Ycf3/AcsC/BcsC/TPR_MFPF"/>
</dbReference>
<evidence type="ECO:0000313" key="3">
    <source>
        <dbReference type="EMBL" id="KKL13018.1"/>
    </source>
</evidence>
<proteinExistence type="predicted"/>
<dbReference type="PANTHER" id="PTHR44943">
    <property type="entry name" value="CELLULOSE SYNTHASE OPERON PROTEIN C"/>
    <property type="match status" value="1"/>
</dbReference>
<organism evidence="3">
    <name type="scientific">marine sediment metagenome</name>
    <dbReference type="NCBI Taxonomy" id="412755"/>
    <lineage>
        <taxon>unclassified sequences</taxon>
        <taxon>metagenomes</taxon>
        <taxon>ecological metagenomes</taxon>
    </lineage>
</organism>
<comment type="caution">
    <text evidence="3">The sequence shown here is derived from an EMBL/GenBank/DDBJ whole genome shotgun (WGS) entry which is preliminary data.</text>
</comment>
<dbReference type="SUPFAM" id="SSF48452">
    <property type="entry name" value="TPR-like"/>
    <property type="match status" value="1"/>
</dbReference>
<keyword evidence="2" id="KW-0802">TPR repeat</keyword>
<dbReference type="PROSITE" id="PS50005">
    <property type="entry name" value="TPR"/>
    <property type="match status" value="3"/>
</dbReference>
<dbReference type="PANTHER" id="PTHR44943:SF4">
    <property type="entry name" value="TPR REPEAT-CONTAINING PROTEIN MJ0798"/>
    <property type="match status" value="1"/>
</dbReference>
<feature type="non-terminal residue" evidence="3">
    <location>
        <position position="375"/>
    </location>
</feature>